<keyword evidence="2" id="KW-1185">Reference proteome</keyword>
<dbReference type="AlphaFoldDB" id="D2U9V2"/>
<dbReference type="Proteomes" id="UP000001890">
    <property type="component" value="Chromosome"/>
</dbReference>
<name>D2U9V2_XANAP</name>
<dbReference type="OrthoDB" id="6025304at2"/>
<protein>
    <submittedName>
        <fullName evidence="1">Uncharacterized protein</fullName>
    </submittedName>
</protein>
<dbReference type="STRING" id="380358.XALC_0218"/>
<gene>
    <name evidence="1" type="ordered locus">XALc_0218</name>
</gene>
<evidence type="ECO:0000313" key="1">
    <source>
        <dbReference type="EMBL" id="CBA14763.1"/>
    </source>
</evidence>
<dbReference type="KEGG" id="xal:XALC_0218"/>
<dbReference type="RefSeq" id="WP_012914781.1">
    <property type="nucleotide sequence ID" value="NC_013722.1"/>
</dbReference>
<dbReference type="PATRIC" id="fig|29447.3.peg.225"/>
<organism evidence="1 2">
    <name type="scientific">Xanthomonas albilineans (strain GPE PC73 / CFBP 7063)</name>
    <dbReference type="NCBI Taxonomy" id="380358"/>
    <lineage>
        <taxon>Bacteria</taxon>
        <taxon>Pseudomonadati</taxon>
        <taxon>Pseudomonadota</taxon>
        <taxon>Gammaproteobacteria</taxon>
        <taxon>Lysobacterales</taxon>
        <taxon>Lysobacteraceae</taxon>
        <taxon>Xanthomonas</taxon>
    </lineage>
</organism>
<accession>D2U9V2</accession>
<evidence type="ECO:0000313" key="2">
    <source>
        <dbReference type="Proteomes" id="UP000001890"/>
    </source>
</evidence>
<dbReference type="EMBL" id="FP565176">
    <property type="protein sequence ID" value="CBA14763.1"/>
    <property type="molecule type" value="Genomic_DNA"/>
</dbReference>
<proteinExistence type="predicted"/>
<sequence>MSADAIFADAAVDLFAEQGVPATVRRGKDAPVAVTIIVQRNQERLGNYGVAVSCVDTVAFLVAAWTPQSGDVVVWTDLLGTHTRKVDGLPANDGFVATAVLHG</sequence>
<reference evidence="1 2" key="1">
    <citation type="journal article" date="2009" name="BMC Genomics">
        <title>The complete genome sequence of Xanthomonas albilineans provides new insights into the reductive genome evolution of the xylem-limited Xanthomonadaceae.</title>
        <authorList>
            <person name="Pieretti I."/>
            <person name="Royer M."/>
            <person name="Barbe V."/>
            <person name="Carrere S."/>
            <person name="Koebnik R."/>
            <person name="Cociancich S."/>
            <person name="Couloux A."/>
            <person name="Darrasse A."/>
            <person name="Gouzy J."/>
            <person name="Jacques M.A."/>
            <person name="Lauber E."/>
            <person name="Manceau C."/>
            <person name="Mangenot S."/>
            <person name="Poussier S."/>
            <person name="Segurens B."/>
            <person name="Szurek B."/>
            <person name="Verdier V."/>
            <person name="Arlat M."/>
            <person name="Rott P."/>
        </authorList>
    </citation>
    <scope>NUCLEOTIDE SEQUENCE [LARGE SCALE GENOMIC DNA]</scope>
    <source>
        <strain evidence="2">GPE PC73 / CFBP 7063</strain>
    </source>
</reference>
<dbReference type="eggNOG" id="ENOG5031FKS">
    <property type="taxonomic scope" value="Bacteria"/>
</dbReference>